<protein>
    <recommendedName>
        <fullName evidence="1">HAT C-terminal dimerisation domain-containing protein</fullName>
    </recommendedName>
</protein>
<dbReference type="GO" id="GO:0046983">
    <property type="term" value="F:protein dimerization activity"/>
    <property type="evidence" value="ECO:0007669"/>
    <property type="project" value="InterPro"/>
</dbReference>
<evidence type="ECO:0000313" key="2">
    <source>
        <dbReference type="Ensembl" id="ENSSPAP00000005057.1"/>
    </source>
</evidence>
<sequence length="204" mass="23408">MFLHSWRSFFFTKTSLVTMILRIPNLRSPVSQLRSISFEPAICVQYLNELASEFSGRFNDLQAIMPMIKMVENPYNADVRDLSQHCVRFGVSKEKSEEELTELRNKYALKQKHLDESVATFWMQFIPATYSTITLCARKILTCFGSTYVCESGFSTMGVIKSKQRNSLSDEHLCDCLLAATSTYQPDLRPVQSRNNSNRTCLTK</sequence>
<dbReference type="InterPro" id="IPR012337">
    <property type="entry name" value="RNaseH-like_sf"/>
</dbReference>
<organism evidence="2">
    <name type="scientific">Stegastes partitus</name>
    <name type="common">bicolor damselfish</name>
    <dbReference type="NCBI Taxonomy" id="144197"/>
    <lineage>
        <taxon>Eukaryota</taxon>
        <taxon>Metazoa</taxon>
        <taxon>Chordata</taxon>
        <taxon>Craniata</taxon>
        <taxon>Vertebrata</taxon>
        <taxon>Euteleostomi</taxon>
        <taxon>Actinopterygii</taxon>
        <taxon>Neopterygii</taxon>
        <taxon>Teleostei</taxon>
        <taxon>Neoteleostei</taxon>
        <taxon>Acanthomorphata</taxon>
        <taxon>Ovalentaria</taxon>
        <taxon>Pomacentridae</taxon>
        <taxon>Stegastes</taxon>
    </lineage>
</organism>
<accession>A0A3B4ZTM8</accession>
<name>A0A3B4ZTM8_9TELE</name>
<evidence type="ECO:0000259" key="1">
    <source>
        <dbReference type="Pfam" id="PF05699"/>
    </source>
</evidence>
<feature type="domain" description="HAT C-terminal dimerisation" evidence="1">
    <location>
        <begin position="114"/>
        <end position="177"/>
    </location>
</feature>
<dbReference type="Ensembl" id="ENSSPAT00000005153.1">
    <property type="protein sequence ID" value="ENSSPAP00000005057.1"/>
    <property type="gene ID" value="ENSSPAG00000003919.1"/>
</dbReference>
<dbReference type="PANTHER" id="PTHR45913:SF21">
    <property type="entry name" value="DUF4371 DOMAIN-CONTAINING PROTEIN"/>
    <property type="match status" value="1"/>
</dbReference>
<dbReference type="Pfam" id="PF05699">
    <property type="entry name" value="Dimer_Tnp_hAT"/>
    <property type="match status" value="1"/>
</dbReference>
<dbReference type="STRING" id="144197.ENSSPAP00000005057"/>
<reference evidence="2" key="1">
    <citation type="submission" date="2023-09" db="UniProtKB">
        <authorList>
            <consortium name="Ensembl"/>
        </authorList>
    </citation>
    <scope>IDENTIFICATION</scope>
</reference>
<dbReference type="AlphaFoldDB" id="A0A3B4ZTM8"/>
<proteinExistence type="predicted"/>
<dbReference type="GeneTree" id="ENSGT01150000288347"/>
<dbReference type="PANTHER" id="PTHR45913">
    <property type="entry name" value="EPM2A-INTERACTING PROTEIN 1"/>
    <property type="match status" value="1"/>
</dbReference>
<dbReference type="InterPro" id="IPR008906">
    <property type="entry name" value="HATC_C_dom"/>
</dbReference>
<dbReference type="SUPFAM" id="SSF53098">
    <property type="entry name" value="Ribonuclease H-like"/>
    <property type="match status" value="1"/>
</dbReference>